<dbReference type="GO" id="GO:0071011">
    <property type="term" value="C:precatalytic spliceosome"/>
    <property type="evidence" value="ECO:0007669"/>
    <property type="project" value="TreeGrafter"/>
</dbReference>
<name>A0A9W7SXL9_9PEZI</name>
<evidence type="ECO:0000256" key="3">
    <source>
        <dbReference type="ARBA" id="ARBA00022833"/>
    </source>
</evidence>
<feature type="non-terminal residue" evidence="6">
    <location>
        <position position="209"/>
    </location>
</feature>
<dbReference type="SUPFAM" id="SSF57667">
    <property type="entry name" value="beta-beta-alpha zinc fingers"/>
    <property type="match status" value="1"/>
</dbReference>
<accession>A0A9W7SXL9</accession>
<protein>
    <submittedName>
        <fullName evidence="6">U1 zinc finger protein domain protein</fullName>
    </submittedName>
</protein>
<keyword evidence="2" id="KW-0863">Zinc-finger</keyword>
<dbReference type="GO" id="GO:0008270">
    <property type="term" value="F:zinc ion binding"/>
    <property type="evidence" value="ECO:0007669"/>
    <property type="project" value="UniProtKB-KW"/>
</dbReference>
<feature type="compositionally biased region" description="Basic and acidic residues" evidence="4">
    <location>
        <begin position="173"/>
        <end position="182"/>
    </location>
</feature>
<evidence type="ECO:0000313" key="6">
    <source>
        <dbReference type="EMBL" id="KAH9838941.1"/>
    </source>
</evidence>
<gene>
    <name evidence="6" type="ORF">Tdes44962_MAKER08104</name>
</gene>
<sequence>MASQWKSTGSFWCKFCSVYVRDSPLERQNHEASARHQTAIQRNLRDLHRGQLHHERDQQRAKDEVARLNGLVGAAGAAGNDAIVGAPRISGVKDLGRSPAPPPAPASTMMSAAAQRKRHAEQLLALGVALPEELHKEVTGLGHWHSVAERVVEDDEPTPRSLADMLHVNLKSEEGDGHHDVKVPLGLGRAVPKRKGQVAEEAAEARDEQ</sequence>
<keyword evidence="1" id="KW-0479">Metal-binding</keyword>
<dbReference type="EMBL" id="RIBY02000657">
    <property type="protein sequence ID" value="KAH9838941.1"/>
    <property type="molecule type" value="Genomic_DNA"/>
</dbReference>
<evidence type="ECO:0000256" key="2">
    <source>
        <dbReference type="ARBA" id="ARBA00022771"/>
    </source>
</evidence>
<proteinExistence type="predicted"/>
<evidence type="ECO:0000259" key="5">
    <source>
        <dbReference type="SMART" id="SM00451"/>
    </source>
</evidence>
<feature type="domain" description="U1-type" evidence="5">
    <location>
        <begin position="8"/>
        <end position="43"/>
    </location>
</feature>
<dbReference type="GO" id="GO:0003723">
    <property type="term" value="F:RNA binding"/>
    <property type="evidence" value="ECO:0007669"/>
    <property type="project" value="TreeGrafter"/>
</dbReference>
<keyword evidence="3" id="KW-0862">Zinc</keyword>
<feature type="region of interest" description="Disordered" evidence="4">
    <location>
        <begin position="173"/>
        <end position="209"/>
    </location>
</feature>
<reference evidence="6 7" key="1">
    <citation type="journal article" date="2018" name="IMA Fungus">
        <title>IMA Genome-F 10: Nine draft genome sequences of Claviceps purpurea s.lat., including C. arundinis, C. humidiphila, and C. cf. spartinae, pseudomolecules for the pitch canker pathogen Fusarium circinatum, draft genome of Davidsoniella eucalypti, Grosmannia galeiformis, Quambalaria eucalypti, and Teratosphaeria destructans.</title>
        <authorList>
            <person name="Wingfield B.D."/>
            <person name="Liu M."/>
            <person name="Nguyen H.D."/>
            <person name="Lane F.A."/>
            <person name="Morgan S.W."/>
            <person name="De Vos L."/>
            <person name="Wilken P.M."/>
            <person name="Duong T.A."/>
            <person name="Aylward J."/>
            <person name="Coetzee M.P."/>
            <person name="Dadej K."/>
            <person name="De Beer Z.W."/>
            <person name="Findlay W."/>
            <person name="Havenga M."/>
            <person name="Kolarik M."/>
            <person name="Menzies J.G."/>
            <person name="Naidoo K."/>
            <person name="Pochopski O."/>
            <person name="Shoukouhi P."/>
            <person name="Santana Q.C."/>
            <person name="Seifert K.A."/>
            <person name="Soal N."/>
            <person name="Steenkamp E.T."/>
            <person name="Tatham C.T."/>
            <person name="van der Nest M.A."/>
            <person name="Wingfield M.J."/>
        </authorList>
    </citation>
    <scope>NUCLEOTIDE SEQUENCE [LARGE SCALE GENOMIC DNA]</scope>
    <source>
        <strain evidence="6">CMW44962</strain>
    </source>
</reference>
<organism evidence="6 7">
    <name type="scientific">Teratosphaeria destructans</name>
    <dbReference type="NCBI Taxonomy" id="418781"/>
    <lineage>
        <taxon>Eukaryota</taxon>
        <taxon>Fungi</taxon>
        <taxon>Dikarya</taxon>
        <taxon>Ascomycota</taxon>
        <taxon>Pezizomycotina</taxon>
        <taxon>Dothideomycetes</taxon>
        <taxon>Dothideomycetidae</taxon>
        <taxon>Mycosphaerellales</taxon>
        <taxon>Teratosphaeriaceae</taxon>
        <taxon>Teratosphaeria</taxon>
    </lineage>
</organism>
<dbReference type="PANTHER" id="PTHR13173">
    <property type="entry name" value="WW DOMAIN BINDING PROTEIN 4"/>
    <property type="match status" value="1"/>
</dbReference>
<dbReference type="Proteomes" id="UP001138500">
    <property type="component" value="Unassembled WGS sequence"/>
</dbReference>
<dbReference type="Gene3D" id="3.30.160.60">
    <property type="entry name" value="Classic Zinc Finger"/>
    <property type="match status" value="1"/>
</dbReference>
<comment type="caution">
    <text evidence="6">The sequence shown here is derived from an EMBL/GenBank/DDBJ whole genome shotgun (WGS) entry which is preliminary data.</text>
</comment>
<keyword evidence="7" id="KW-1185">Reference proteome</keyword>
<evidence type="ECO:0000256" key="4">
    <source>
        <dbReference type="SAM" id="MobiDB-lite"/>
    </source>
</evidence>
<dbReference type="OrthoDB" id="191651at2759"/>
<dbReference type="PANTHER" id="PTHR13173:SF10">
    <property type="entry name" value="WW DOMAIN-BINDING PROTEIN 4"/>
    <property type="match status" value="1"/>
</dbReference>
<dbReference type="InterPro" id="IPR013085">
    <property type="entry name" value="U1-CZ_Znf_C2H2"/>
</dbReference>
<evidence type="ECO:0000256" key="1">
    <source>
        <dbReference type="ARBA" id="ARBA00022723"/>
    </source>
</evidence>
<dbReference type="AlphaFoldDB" id="A0A9W7SXL9"/>
<dbReference type="InterPro" id="IPR003604">
    <property type="entry name" value="Matrin/U1-like-C_Znf_C2H2"/>
</dbReference>
<dbReference type="Pfam" id="PF06220">
    <property type="entry name" value="zf-U1"/>
    <property type="match status" value="1"/>
</dbReference>
<reference evidence="6 7" key="2">
    <citation type="journal article" date="2021" name="Curr. Genet.">
        <title>Genetic response to nitrogen starvation in the aggressive Eucalyptus foliar pathogen Teratosphaeria destructans.</title>
        <authorList>
            <person name="Havenga M."/>
            <person name="Wingfield B.D."/>
            <person name="Wingfield M.J."/>
            <person name="Dreyer L.L."/>
            <person name="Roets F."/>
            <person name="Aylward J."/>
        </authorList>
    </citation>
    <scope>NUCLEOTIDE SEQUENCE [LARGE SCALE GENOMIC DNA]</scope>
    <source>
        <strain evidence="6">CMW44962</strain>
    </source>
</reference>
<dbReference type="InterPro" id="IPR040023">
    <property type="entry name" value="WBP4"/>
</dbReference>
<evidence type="ECO:0000313" key="7">
    <source>
        <dbReference type="Proteomes" id="UP001138500"/>
    </source>
</evidence>
<dbReference type="GO" id="GO:0000398">
    <property type="term" value="P:mRNA splicing, via spliceosome"/>
    <property type="evidence" value="ECO:0007669"/>
    <property type="project" value="InterPro"/>
</dbReference>
<dbReference type="InterPro" id="IPR036236">
    <property type="entry name" value="Znf_C2H2_sf"/>
</dbReference>
<dbReference type="SMART" id="SM00451">
    <property type="entry name" value="ZnF_U1"/>
    <property type="match status" value="1"/>
</dbReference>